<dbReference type="EMBL" id="KV936494">
    <property type="protein sequence ID" value="PIO29312.1"/>
    <property type="molecule type" value="Genomic_DNA"/>
</dbReference>
<gene>
    <name evidence="1" type="ORF">AB205_0126500</name>
</gene>
<proteinExistence type="predicted"/>
<keyword evidence="2" id="KW-1185">Reference proteome</keyword>
<organism evidence="1 2">
    <name type="scientific">Aquarana catesbeiana</name>
    <name type="common">American bullfrog</name>
    <name type="synonym">Rana catesbeiana</name>
    <dbReference type="NCBI Taxonomy" id="8400"/>
    <lineage>
        <taxon>Eukaryota</taxon>
        <taxon>Metazoa</taxon>
        <taxon>Chordata</taxon>
        <taxon>Craniata</taxon>
        <taxon>Vertebrata</taxon>
        <taxon>Euteleostomi</taxon>
        <taxon>Amphibia</taxon>
        <taxon>Batrachia</taxon>
        <taxon>Anura</taxon>
        <taxon>Neobatrachia</taxon>
        <taxon>Ranoidea</taxon>
        <taxon>Ranidae</taxon>
        <taxon>Aquarana</taxon>
    </lineage>
</organism>
<dbReference type="Proteomes" id="UP000228934">
    <property type="component" value="Unassembled WGS sequence"/>
</dbReference>
<reference evidence="2" key="1">
    <citation type="journal article" date="2017" name="Nat. Commun.">
        <title>The North American bullfrog draft genome provides insight into hormonal regulation of long noncoding RNA.</title>
        <authorList>
            <person name="Hammond S.A."/>
            <person name="Warren R.L."/>
            <person name="Vandervalk B.P."/>
            <person name="Kucuk E."/>
            <person name="Khan H."/>
            <person name="Gibb E.A."/>
            <person name="Pandoh P."/>
            <person name="Kirk H."/>
            <person name="Zhao Y."/>
            <person name="Jones M."/>
            <person name="Mungall A.J."/>
            <person name="Coope R."/>
            <person name="Pleasance S."/>
            <person name="Moore R.A."/>
            <person name="Holt R.A."/>
            <person name="Round J.M."/>
            <person name="Ohora S."/>
            <person name="Walle B.V."/>
            <person name="Veldhoen N."/>
            <person name="Helbing C.C."/>
            <person name="Birol I."/>
        </authorList>
    </citation>
    <scope>NUCLEOTIDE SEQUENCE [LARGE SCALE GENOMIC DNA]</scope>
</reference>
<dbReference type="AlphaFoldDB" id="A0A2G9RN37"/>
<name>A0A2G9RN37_AQUCT</name>
<sequence length="85" mass="9140">MLTLVCARKAGLAATVLQMWMNVLKGSIFVTSMQCAPTHLDPTIVPVTVAIGEMALPVLKYVYSAMALQQGTAKQQNASETLFLL</sequence>
<protein>
    <submittedName>
        <fullName evidence="1">Uncharacterized protein</fullName>
    </submittedName>
</protein>
<evidence type="ECO:0000313" key="2">
    <source>
        <dbReference type="Proteomes" id="UP000228934"/>
    </source>
</evidence>
<evidence type="ECO:0000313" key="1">
    <source>
        <dbReference type="EMBL" id="PIO29312.1"/>
    </source>
</evidence>
<accession>A0A2G9RN37</accession>